<name>A0A9P1FEE3_9DINO</name>
<dbReference type="EMBL" id="CAMXCT030000052">
    <property type="protein sequence ID" value="CAL4760380.1"/>
    <property type="molecule type" value="Genomic_DNA"/>
</dbReference>
<protein>
    <submittedName>
        <fullName evidence="2">Uncharacterized protein</fullName>
    </submittedName>
</protein>
<feature type="region of interest" description="Disordered" evidence="1">
    <location>
        <begin position="757"/>
        <end position="797"/>
    </location>
</feature>
<feature type="compositionally biased region" description="Polar residues" evidence="1">
    <location>
        <begin position="376"/>
        <end position="386"/>
    </location>
</feature>
<gene>
    <name evidence="2" type="ORF">C1SCF055_LOCUS1597</name>
</gene>
<reference evidence="2" key="1">
    <citation type="submission" date="2022-10" db="EMBL/GenBank/DDBJ databases">
        <authorList>
            <person name="Chen Y."/>
            <person name="Dougan E. K."/>
            <person name="Chan C."/>
            <person name="Rhodes N."/>
            <person name="Thang M."/>
        </authorList>
    </citation>
    <scope>NUCLEOTIDE SEQUENCE</scope>
</reference>
<accession>A0A9P1FEE3</accession>
<organism evidence="2">
    <name type="scientific">Cladocopium goreaui</name>
    <dbReference type="NCBI Taxonomy" id="2562237"/>
    <lineage>
        <taxon>Eukaryota</taxon>
        <taxon>Sar</taxon>
        <taxon>Alveolata</taxon>
        <taxon>Dinophyceae</taxon>
        <taxon>Suessiales</taxon>
        <taxon>Symbiodiniaceae</taxon>
        <taxon>Cladocopium</taxon>
    </lineage>
</organism>
<keyword evidence="4" id="KW-1185">Reference proteome</keyword>
<dbReference type="EMBL" id="CAMXCT010000052">
    <property type="protein sequence ID" value="CAI3973068.1"/>
    <property type="molecule type" value="Genomic_DNA"/>
</dbReference>
<evidence type="ECO:0000313" key="4">
    <source>
        <dbReference type="Proteomes" id="UP001152797"/>
    </source>
</evidence>
<dbReference type="OrthoDB" id="437370at2759"/>
<sequence>MSRGSHDGETIELSFSYDGLDITVRGSPRKASRFLASVTSGSLAGRPASPSPTLGSFERVGSVVGDPVVSVPPRFESRDAIAAGFVPCPGRLLDSASKLSGPVSSAEGRIRRAWEAGQWARAVLAERIGSPNRTPPLEIRSRFYAVAKADGLLHPTIFKSSGSYFRAVGNLVESSSVSQAFPSELEARIYLEAAGMLSLDSLVSVDVDLEPYVLTWPTHAPDGEDGSLEVYGLVVLKRQGGLLLAVPAQVLPQRDLDLGRVGTGILGPSTEAEVPAVIMDGGKVHATGGAVKVVVVDCSSEVLPLLRLPRAFEEIAYGFDLDSPFSLPDPGVLQQVAAEWIEDSGPQGLLGFYSAEEPPEGLDPDLAAILEPDGAQSPTVQGSATPGSAGPRTPARAKRSAKPKTFAKPDTPQAPGVGGVPGGKPEKPKKVTTANLAVSLDRLLEIVPSLSSQVQDLALKTKNLESQIQAPVSAACPVLRRPLSHSVAGVPSVPLGLTPGLPSPPRTAAAPNPGLLRSPALTQPPELRALEMDKPLSPDLPSDAHLAKAVYAQSQALTSLVSQIASSHADPLVDLNGTSSSGTRGSLGRAKLQMELASQRGQFFASVMSSMARRMNPTMVPDASPQRLMELGVCGTKYLERFGGYSRHRELGQLQYQVMQILDFLQMENLAAARDHTALLAVTIEQMVMDNGKMDLASVLCLQDDLPAGIFQNRNAGVLARNKSFSPLADQRWITVAIAYLKEMDTIAAKRNEIAGAAPAKASPVSSQPGPKPKPGPKKKGRGKGAAAPLAEEQEEV</sequence>
<reference evidence="3 4" key="2">
    <citation type="submission" date="2024-05" db="EMBL/GenBank/DDBJ databases">
        <authorList>
            <person name="Chen Y."/>
            <person name="Shah S."/>
            <person name="Dougan E. K."/>
            <person name="Thang M."/>
            <person name="Chan C."/>
        </authorList>
    </citation>
    <scope>NUCLEOTIDE SEQUENCE [LARGE SCALE GENOMIC DNA]</scope>
</reference>
<evidence type="ECO:0000313" key="2">
    <source>
        <dbReference type="EMBL" id="CAI3973068.1"/>
    </source>
</evidence>
<evidence type="ECO:0000256" key="1">
    <source>
        <dbReference type="SAM" id="MobiDB-lite"/>
    </source>
</evidence>
<dbReference type="Proteomes" id="UP001152797">
    <property type="component" value="Unassembled WGS sequence"/>
</dbReference>
<dbReference type="EMBL" id="CAMXCT020000052">
    <property type="protein sequence ID" value="CAL1126443.1"/>
    <property type="molecule type" value="Genomic_DNA"/>
</dbReference>
<dbReference type="AlphaFoldDB" id="A0A9P1FEE3"/>
<proteinExistence type="predicted"/>
<feature type="region of interest" description="Disordered" evidence="1">
    <location>
        <begin position="373"/>
        <end position="429"/>
    </location>
</feature>
<comment type="caution">
    <text evidence="2">The sequence shown here is derived from an EMBL/GenBank/DDBJ whole genome shotgun (WGS) entry which is preliminary data.</text>
</comment>
<feature type="region of interest" description="Disordered" evidence="1">
    <location>
        <begin position="499"/>
        <end position="520"/>
    </location>
</feature>
<evidence type="ECO:0000313" key="3">
    <source>
        <dbReference type="EMBL" id="CAL4760380.1"/>
    </source>
</evidence>